<evidence type="ECO:0000259" key="1">
    <source>
        <dbReference type="PROSITE" id="PS50943"/>
    </source>
</evidence>
<name>A0A6H1Q1A4_COMTE</name>
<dbReference type="GO" id="GO:0003677">
    <property type="term" value="F:DNA binding"/>
    <property type="evidence" value="ECO:0007669"/>
    <property type="project" value="InterPro"/>
</dbReference>
<sequence length="160" mass="17950">MSIQSLLTLREHLGSRLKSARQAIGWTQAQLAKLGGVSKVTQSSYETGLTEPTTAYLRSVQESGIDLNEVLYGVSSSELETQLSKRPSIDWDRLQRSFEDVEFFCQRFAPECPSTYRWKMVAKIYEVPQIAASGDSHQTGKEQAQTMRVLSSIWTELGKA</sequence>
<dbReference type="EMBL" id="MT011984">
    <property type="protein sequence ID" value="QIZ20163.1"/>
    <property type="molecule type" value="Genomic_DNA"/>
</dbReference>
<keyword evidence="2" id="KW-0614">Plasmid</keyword>
<reference evidence="2" key="1">
    <citation type="submission" date="2020-01" db="EMBL/GenBank/DDBJ databases">
        <title>Whole-genome sequencing for Comamonas testosteroni.</title>
        <authorList>
            <person name="Qin Y."/>
            <person name="Rui Y."/>
        </authorList>
    </citation>
    <scope>NUCLEOTIDE SEQUENCE</scope>
    <source>
        <strain evidence="2">NFYY023</strain>
        <plasmid evidence="2">pNFYY023-1</plasmid>
    </source>
</reference>
<dbReference type="Pfam" id="PF01381">
    <property type="entry name" value="HTH_3"/>
    <property type="match status" value="1"/>
</dbReference>
<dbReference type="InterPro" id="IPR010982">
    <property type="entry name" value="Lambda_DNA-bd_dom_sf"/>
</dbReference>
<evidence type="ECO:0000313" key="2">
    <source>
        <dbReference type="EMBL" id="QIZ20163.1"/>
    </source>
</evidence>
<dbReference type="InterPro" id="IPR001387">
    <property type="entry name" value="Cro/C1-type_HTH"/>
</dbReference>
<feature type="domain" description="HTH cro/C1-type" evidence="1">
    <location>
        <begin position="17"/>
        <end position="57"/>
    </location>
</feature>
<accession>A0A6H1Q1A4</accession>
<dbReference type="AlphaFoldDB" id="A0A6H1Q1A4"/>
<dbReference type="PROSITE" id="PS50943">
    <property type="entry name" value="HTH_CROC1"/>
    <property type="match status" value="1"/>
</dbReference>
<dbReference type="CDD" id="cd00093">
    <property type="entry name" value="HTH_XRE"/>
    <property type="match status" value="1"/>
</dbReference>
<organism evidence="2">
    <name type="scientific">Comamonas testosteroni</name>
    <name type="common">Pseudomonas testosteroni</name>
    <dbReference type="NCBI Taxonomy" id="285"/>
    <lineage>
        <taxon>Bacteria</taxon>
        <taxon>Pseudomonadati</taxon>
        <taxon>Pseudomonadota</taxon>
        <taxon>Betaproteobacteria</taxon>
        <taxon>Burkholderiales</taxon>
        <taxon>Comamonadaceae</taxon>
        <taxon>Comamonas</taxon>
    </lineage>
</organism>
<dbReference type="SUPFAM" id="SSF47413">
    <property type="entry name" value="lambda repressor-like DNA-binding domains"/>
    <property type="match status" value="1"/>
</dbReference>
<dbReference type="RefSeq" id="WP_181726905.1">
    <property type="nucleotide sequence ID" value="NZ_MT011984.1"/>
</dbReference>
<dbReference type="SMART" id="SM00530">
    <property type="entry name" value="HTH_XRE"/>
    <property type="match status" value="1"/>
</dbReference>
<geneLocation type="plasmid" evidence="2">
    <name>pNFYY023-1</name>
</geneLocation>
<dbReference type="Gene3D" id="1.10.260.40">
    <property type="entry name" value="lambda repressor-like DNA-binding domains"/>
    <property type="match status" value="1"/>
</dbReference>
<protein>
    <submittedName>
        <fullName evidence="2">XRE family transcriptional regulator</fullName>
    </submittedName>
</protein>
<proteinExistence type="predicted"/>